<dbReference type="EMBL" id="BGPR01004203">
    <property type="protein sequence ID" value="GBM97093.1"/>
    <property type="molecule type" value="Genomic_DNA"/>
</dbReference>
<reference evidence="1 2" key="1">
    <citation type="journal article" date="2019" name="Sci. Rep.">
        <title>Orb-weaving spider Araneus ventricosus genome elucidates the spidroin gene catalogue.</title>
        <authorList>
            <person name="Kono N."/>
            <person name="Nakamura H."/>
            <person name="Ohtoshi R."/>
            <person name="Moran D.A.P."/>
            <person name="Shinohara A."/>
            <person name="Yoshida Y."/>
            <person name="Fujiwara M."/>
            <person name="Mori M."/>
            <person name="Tomita M."/>
            <person name="Arakawa K."/>
        </authorList>
    </citation>
    <scope>NUCLEOTIDE SEQUENCE [LARGE SCALE GENOMIC DNA]</scope>
</reference>
<keyword evidence="2" id="KW-1185">Reference proteome</keyword>
<dbReference type="Proteomes" id="UP000499080">
    <property type="component" value="Unassembled WGS sequence"/>
</dbReference>
<protein>
    <submittedName>
        <fullName evidence="1">Uncharacterized protein</fullName>
    </submittedName>
</protein>
<name>A0A4Y2K328_ARAVE</name>
<comment type="caution">
    <text evidence="1">The sequence shown here is derived from an EMBL/GenBank/DDBJ whole genome shotgun (WGS) entry which is preliminary data.</text>
</comment>
<organism evidence="1 2">
    <name type="scientific">Araneus ventricosus</name>
    <name type="common">Orbweaver spider</name>
    <name type="synonym">Epeira ventricosa</name>
    <dbReference type="NCBI Taxonomy" id="182803"/>
    <lineage>
        <taxon>Eukaryota</taxon>
        <taxon>Metazoa</taxon>
        <taxon>Ecdysozoa</taxon>
        <taxon>Arthropoda</taxon>
        <taxon>Chelicerata</taxon>
        <taxon>Arachnida</taxon>
        <taxon>Araneae</taxon>
        <taxon>Araneomorphae</taxon>
        <taxon>Entelegynae</taxon>
        <taxon>Araneoidea</taxon>
        <taxon>Araneidae</taxon>
        <taxon>Araneus</taxon>
    </lineage>
</organism>
<proteinExistence type="predicted"/>
<accession>A0A4Y2K328</accession>
<evidence type="ECO:0000313" key="2">
    <source>
        <dbReference type="Proteomes" id="UP000499080"/>
    </source>
</evidence>
<gene>
    <name evidence="1" type="ORF">AVEN_112555_1</name>
</gene>
<sequence length="109" mass="12379">MDAVLVYKMFISECGHNITEVYSVIFELLHLQQNKLAKFTYHKQSSTESWVDECFQTLQAYCRCAASTNLAGKPGNTKSWISSVFETFQACFKYAIASTTPSSQVMLVW</sequence>
<evidence type="ECO:0000313" key="1">
    <source>
        <dbReference type="EMBL" id="GBM97093.1"/>
    </source>
</evidence>
<dbReference type="AlphaFoldDB" id="A0A4Y2K328"/>